<reference evidence="7" key="1">
    <citation type="submission" date="2020-05" db="EMBL/GenBank/DDBJ databases">
        <title>Mycena genomes resolve the evolution of fungal bioluminescence.</title>
        <authorList>
            <person name="Tsai I.J."/>
        </authorList>
    </citation>
    <scope>NUCLEOTIDE SEQUENCE</scope>
    <source>
        <strain evidence="7">171206Taipei</strain>
    </source>
</reference>
<name>A0A8H6SY81_9AGAR</name>
<evidence type="ECO:0000313" key="8">
    <source>
        <dbReference type="Proteomes" id="UP000636479"/>
    </source>
</evidence>
<dbReference type="Proteomes" id="UP000636479">
    <property type="component" value="Unassembled WGS sequence"/>
</dbReference>
<feature type="transmembrane region" description="Helical" evidence="5">
    <location>
        <begin position="6"/>
        <end position="25"/>
    </location>
</feature>
<keyword evidence="8" id="KW-1185">Reference proteome</keyword>
<dbReference type="Pfam" id="PF03151">
    <property type="entry name" value="TPT"/>
    <property type="match status" value="1"/>
</dbReference>
<feature type="transmembrane region" description="Helical" evidence="5">
    <location>
        <begin position="286"/>
        <end position="305"/>
    </location>
</feature>
<dbReference type="RefSeq" id="XP_037222369.1">
    <property type="nucleotide sequence ID" value="XM_037362077.1"/>
</dbReference>
<dbReference type="InterPro" id="IPR004853">
    <property type="entry name" value="Sugar_P_trans_dom"/>
</dbReference>
<sequence length="334" mass="35940">MSSTNLQVACVVAFYMCAALVMVFVNKTVMNNEPDLPLVFLLLQLVIAVVLLHVSALASKSVEIPKITLDAAKKLFPVVFVNITGLTFNLLCLRGVEATFFQIARGLVLPLTILCSWMYDPTSGVSKNVITASAIVTGGFFLGVLPNSTIPATSTPSFISLFYGVLSSLFIAVHAVLIKISLPYCQNSTIQLAWWTNAGSALLLLPVVAVTGEISVLQGKIYDSQWNGNTFLYGSLITGVFGFLLCLAGLLSIRVTSPVTHMFSSAARSVLQTIIGVAYFGDLININRATSILVILGGTMFYTWIKSAEAKKQPPADIEAFNGAKTEREAQIKE</sequence>
<dbReference type="InterPro" id="IPR050186">
    <property type="entry name" value="TPT_transporter"/>
</dbReference>
<accession>A0A8H6SY81</accession>
<feature type="transmembrane region" description="Helical" evidence="5">
    <location>
        <begin position="125"/>
        <end position="145"/>
    </location>
</feature>
<evidence type="ECO:0000256" key="2">
    <source>
        <dbReference type="ARBA" id="ARBA00022692"/>
    </source>
</evidence>
<keyword evidence="4 5" id="KW-0472">Membrane</keyword>
<feature type="transmembrane region" description="Helical" evidence="5">
    <location>
        <begin position="192"/>
        <end position="210"/>
    </location>
</feature>
<comment type="subcellular location">
    <subcellularLocation>
        <location evidence="1">Membrane</location>
        <topology evidence="1">Multi-pass membrane protein</topology>
    </subcellularLocation>
</comment>
<evidence type="ECO:0000313" key="7">
    <source>
        <dbReference type="EMBL" id="KAF7307350.1"/>
    </source>
</evidence>
<protein>
    <submittedName>
        <fullName evidence="7">TPT domain-containing protein</fullName>
    </submittedName>
</protein>
<evidence type="ECO:0000256" key="3">
    <source>
        <dbReference type="ARBA" id="ARBA00022989"/>
    </source>
</evidence>
<evidence type="ECO:0000256" key="5">
    <source>
        <dbReference type="SAM" id="Phobius"/>
    </source>
</evidence>
<evidence type="ECO:0000259" key="6">
    <source>
        <dbReference type="Pfam" id="PF03151"/>
    </source>
</evidence>
<dbReference type="GeneID" id="59344593"/>
<dbReference type="AlphaFoldDB" id="A0A8H6SY81"/>
<feature type="transmembrane region" description="Helical" evidence="5">
    <location>
        <begin position="75"/>
        <end position="93"/>
    </location>
</feature>
<evidence type="ECO:0000256" key="4">
    <source>
        <dbReference type="ARBA" id="ARBA00023136"/>
    </source>
</evidence>
<keyword evidence="2 5" id="KW-0812">Transmembrane</keyword>
<dbReference type="GO" id="GO:0016020">
    <property type="term" value="C:membrane"/>
    <property type="evidence" value="ECO:0007669"/>
    <property type="project" value="UniProtKB-SubCell"/>
</dbReference>
<dbReference type="OrthoDB" id="5547497at2759"/>
<dbReference type="EMBL" id="JACAZF010000004">
    <property type="protein sequence ID" value="KAF7307350.1"/>
    <property type="molecule type" value="Genomic_DNA"/>
</dbReference>
<feature type="transmembrane region" description="Helical" evidence="5">
    <location>
        <begin position="37"/>
        <end position="55"/>
    </location>
</feature>
<feature type="transmembrane region" description="Helical" evidence="5">
    <location>
        <begin position="157"/>
        <end position="180"/>
    </location>
</feature>
<comment type="caution">
    <text evidence="7">The sequence shown here is derived from an EMBL/GenBank/DDBJ whole genome shotgun (WGS) entry which is preliminary data.</text>
</comment>
<keyword evidence="3 5" id="KW-1133">Transmembrane helix</keyword>
<evidence type="ECO:0000256" key="1">
    <source>
        <dbReference type="ARBA" id="ARBA00004141"/>
    </source>
</evidence>
<organism evidence="7 8">
    <name type="scientific">Mycena indigotica</name>
    <dbReference type="NCBI Taxonomy" id="2126181"/>
    <lineage>
        <taxon>Eukaryota</taxon>
        <taxon>Fungi</taxon>
        <taxon>Dikarya</taxon>
        <taxon>Basidiomycota</taxon>
        <taxon>Agaricomycotina</taxon>
        <taxon>Agaricomycetes</taxon>
        <taxon>Agaricomycetidae</taxon>
        <taxon>Agaricales</taxon>
        <taxon>Marasmiineae</taxon>
        <taxon>Mycenaceae</taxon>
        <taxon>Mycena</taxon>
    </lineage>
</organism>
<gene>
    <name evidence="7" type="ORF">MIND_00529000</name>
</gene>
<proteinExistence type="predicted"/>
<feature type="transmembrane region" description="Helical" evidence="5">
    <location>
        <begin position="231"/>
        <end position="253"/>
    </location>
</feature>
<dbReference type="PANTHER" id="PTHR11132">
    <property type="entry name" value="SOLUTE CARRIER FAMILY 35"/>
    <property type="match status" value="1"/>
</dbReference>
<feature type="domain" description="Sugar phosphate transporter" evidence="6">
    <location>
        <begin position="7"/>
        <end position="302"/>
    </location>
</feature>